<gene>
    <name evidence="9" type="primary">rfbB</name>
    <name evidence="9" type="ORF">NX720_11575</name>
</gene>
<dbReference type="EMBL" id="CP103300">
    <property type="protein sequence ID" value="UYM18504.1"/>
    <property type="molecule type" value="Genomic_DNA"/>
</dbReference>
<dbReference type="Gene3D" id="3.40.50.720">
    <property type="entry name" value="NAD(P)-binding Rossmann-like Domain"/>
    <property type="match status" value="1"/>
</dbReference>
<dbReference type="Proteomes" id="UP001163255">
    <property type="component" value="Chromosome"/>
</dbReference>
<dbReference type="RefSeq" id="WP_262601265.1">
    <property type="nucleotide sequence ID" value="NZ_CP103300.1"/>
</dbReference>
<dbReference type="PANTHER" id="PTHR43000">
    <property type="entry name" value="DTDP-D-GLUCOSE 4,6-DEHYDRATASE-RELATED"/>
    <property type="match status" value="1"/>
</dbReference>
<reference evidence="9" key="1">
    <citation type="submission" date="2022-10" db="EMBL/GenBank/DDBJ databases">
        <title>Completed Genome Sequence of two octocoral isolated bacterium, Endozoicomonas euniceicola EF212T and Endozoicomonas gorgoniicola PS125T.</title>
        <authorList>
            <person name="Chiou Y.-J."/>
            <person name="Chen Y.-H."/>
        </authorList>
    </citation>
    <scope>NUCLEOTIDE SEQUENCE</scope>
    <source>
        <strain evidence="9">EF212</strain>
    </source>
</reference>
<keyword evidence="6 7" id="KW-0456">Lyase</keyword>
<dbReference type="NCBIfam" id="TIGR01181">
    <property type="entry name" value="dTDP_gluc_dehyt"/>
    <property type="match status" value="1"/>
</dbReference>
<evidence type="ECO:0000313" key="9">
    <source>
        <dbReference type="EMBL" id="UYM18504.1"/>
    </source>
</evidence>
<organism evidence="9 10">
    <name type="scientific">Endozoicomonas euniceicola</name>
    <dbReference type="NCBI Taxonomy" id="1234143"/>
    <lineage>
        <taxon>Bacteria</taxon>
        <taxon>Pseudomonadati</taxon>
        <taxon>Pseudomonadota</taxon>
        <taxon>Gammaproteobacteria</taxon>
        <taxon>Oceanospirillales</taxon>
        <taxon>Endozoicomonadaceae</taxon>
        <taxon>Endozoicomonas</taxon>
    </lineage>
</organism>
<comment type="catalytic activity">
    <reaction evidence="1 7">
        <text>dTDP-alpha-D-glucose = dTDP-4-dehydro-6-deoxy-alpha-D-glucose + H2O</text>
        <dbReference type="Rhea" id="RHEA:17221"/>
        <dbReference type="ChEBI" id="CHEBI:15377"/>
        <dbReference type="ChEBI" id="CHEBI:57477"/>
        <dbReference type="ChEBI" id="CHEBI:57649"/>
        <dbReference type="EC" id="4.2.1.46"/>
    </reaction>
</comment>
<keyword evidence="5" id="KW-0520">NAD</keyword>
<dbReference type="Pfam" id="PF16363">
    <property type="entry name" value="GDP_Man_Dehyd"/>
    <property type="match status" value="1"/>
</dbReference>
<dbReference type="CDD" id="cd05246">
    <property type="entry name" value="dTDP_GD_SDR_e"/>
    <property type="match status" value="1"/>
</dbReference>
<dbReference type="SUPFAM" id="SSF51735">
    <property type="entry name" value="NAD(P)-binding Rossmann-fold domains"/>
    <property type="match status" value="1"/>
</dbReference>
<name>A0ABY6H1N2_9GAMM</name>
<protein>
    <recommendedName>
        <fullName evidence="4 7">dTDP-glucose 4,6-dehydratase</fullName>
        <ecNumber evidence="4 7">4.2.1.46</ecNumber>
    </recommendedName>
</protein>
<dbReference type="GO" id="GO:0008460">
    <property type="term" value="F:dTDP-glucose 4,6-dehydratase activity"/>
    <property type="evidence" value="ECO:0007669"/>
    <property type="project" value="UniProtKB-EC"/>
</dbReference>
<sequence>MKSILVTGGAGFIGANFVHYWLNQHKNDKVIVLDALTYAGNIASLEPVKDNPNYTFVHGDILNTELVEELLRHHKVDTLVHFAAESHVDRSITGPDAFLETNIIGTHSLLKAAKKVWLDENLLEDKEHRFHHVSTDEVYGTLSLTDPAFTEDTPYAPNSPYAASKASSDHLVRAYNETYGLKTTISNCSNNYGPYHFPEKLIPLVITNILHDNPLPIYGDGKQIRDWLYVEDHARGIELVLEKGRIGENYNIGGHNEWQNIDIVKLVCQLMNESFQLPASSFQLKKRFPKAKAAIEGRSESLIEYVKDRPGHDRRYAIDAAKTRAELGYEPKESFETGIRKTVEWYLSNESWWKAVMDGSYKNWIESQYSN</sequence>
<dbReference type="Gene3D" id="3.90.25.10">
    <property type="entry name" value="UDP-galactose 4-epimerase, domain 1"/>
    <property type="match status" value="1"/>
</dbReference>
<evidence type="ECO:0000256" key="1">
    <source>
        <dbReference type="ARBA" id="ARBA00001539"/>
    </source>
</evidence>
<evidence type="ECO:0000256" key="6">
    <source>
        <dbReference type="ARBA" id="ARBA00023239"/>
    </source>
</evidence>
<feature type="domain" description="NAD(P)-binding" evidence="8">
    <location>
        <begin position="5"/>
        <end position="342"/>
    </location>
</feature>
<accession>A0ABY6H1N2</accession>
<evidence type="ECO:0000256" key="7">
    <source>
        <dbReference type="RuleBase" id="RU004473"/>
    </source>
</evidence>
<dbReference type="InterPro" id="IPR036291">
    <property type="entry name" value="NAD(P)-bd_dom_sf"/>
</dbReference>
<evidence type="ECO:0000259" key="8">
    <source>
        <dbReference type="Pfam" id="PF16363"/>
    </source>
</evidence>
<evidence type="ECO:0000256" key="2">
    <source>
        <dbReference type="ARBA" id="ARBA00001911"/>
    </source>
</evidence>
<dbReference type="EC" id="4.2.1.46" evidence="4 7"/>
<dbReference type="InterPro" id="IPR016040">
    <property type="entry name" value="NAD(P)-bd_dom"/>
</dbReference>
<keyword evidence="10" id="KW-1185">Reference proteome</keyword>
<dbReference type="InterPro" id="IPR005888">
    <property type="entry name" value="dTDP_Gluc_deHydtase"/>
</dbReference>
<evidence type="ECO:0000256" key="4">
    <source>
        <dbReference type="ARBA" id="ARBA00011990"/>
    </source>
</evidence>
<evidence type="ECO:0000313" key="10">
    <source>
        <dbReference type="Proteomes" id="UP001163255"/>
    </source>
</evidence>
<evidence type="ECO:0000256" key="3">
    <source>
        <dbReference type="ARBA" id="ARBA00008178"/>
    </source>
</evidence>
<comment type="cofactor">
    <cofactor evidence="2 7">
        <name>NAD(+)</name>
        <dbReference type="ChEBI" id="CHEBI:57540"/>
    </cofactor>
</comment>
<proteinExistence type="inferred from homology"/>
<evidence type="ECO:0000256" key="5">
    <source>
        <dbReference type="ARBA" id="ARBA00023027"/>
    </source>
</evidence>
<comment type="similarity">
    <text evidence="3 7">Belongs to the NAD(P)-dependent epimerase/dehydratase family. dTDP-glucose dehydratase subfamily.</text>
</comment>